<organism evidence="3 4">
    <name type="scientific">Legionella israelensis</name>
    <dbReference type="NCBI Taxonomy" id="454"/>
    <lineage>
        <taxon>Bacteria</taxon>
        <taxon>Pseudomonadati</taxon>
        <taxon>Pseudomonadota</taxon>
        <taxon>Gammaproteobacteria</taxon>
        <taxon>Legionellales</taxon>
        <taxon>Legionellaceae</taxon>
        <taxon>Legionella</taxon>
    </lineage>
</organism>
<dbReference type="RefSeq" id="WP_058502040.1">
    <property type="nucleotide sequence ID" value="NZ_CAAAJA010000024.1"/>
</dbReference>
<dbReference type="AlphaFoldDB" id="A0A0W0VKW3"/>
<dbReference type="EMBL" id="LNYH01000098">
    <property type="protein sequence ID" value="KTD20605.1"/>
    <property type="molecule type" value="Genomic_DNA"/>
</dbReference>
<name>A0A0W0VKW3_9GAMM</name>
<dbReference type="PANTHER" id="PTHR35401">
    <property type="entry name" value="COPG FAMILY HELIX-TURN-HELIX PROTEIN-RELATED-RELATED"/>
    <property type="match status" value="1"/>
</dbReference>
<comment type="caution">
    <text evidence="3">The sequence shown here is derived from an EMBL/GenBank/DDBJ whole genome shotgun (WGS) entry which is preliminary data.</text>
</comment>
<evidence type="ECO:0000313" key="3">
    <source>
        <dbReference type="EMBL" id="KTD20605.1"/>
    </source>
</evidence>
<dbReference type="Pfam" id="PF08681">
    <property type="entry name" value="TacA1"/>
    <property type="match status" value="1"/>
</dbReference>
<dbReference type="STRING" id="454.Lisr_1699"/>
<proteinExistence type="inferred from homology"/>
<evidence type="ECO:0000256" key="2">
    <source>
        <dbReference type="ARBA" id="ARBA00049988"/>
    </source>
</evidence>
<dbReference type="InterPro" id="IPR014795">
    <property type="entry name" value="TacA_1-like"/>
</dbReference>
<keyword evidence="4" id="KW-1185">Reference proteome</keyword>
<keyword evidence="1" id="KW-1277">Toxin-antitoxin system</keyword>
<dbReference type="Proteomes" id="UP000054761">
    <property type="component" value="Unassembled WGS sequence"/>
</dbReference>
<dbReference type="InterPro" id="IPR010985">
    <property type="entry name" value="Ribbon_hlx_hlx"/>
</dbReference>
<dbReference type="Gene3D" id="1.20.5.780">
    <property type="entry name" value="Single helix bin"/>
    <property type="match status" value="1"/>
</dbReference>
<dbReference type="PANTHER" id="PTHR35401:SF2">
    <property type="entry name" value="ABC-TYPE TRANSPORT SYSTEM"/>
    <property type="match status" value="1"/>
</dbReference>
<dbReference type="OrthoDB" id="573898at2"/>
<evidence type="ECO:0000313" key="4">
    <source>
        <dbReference type="Proteomes" id="UP000054761"/>
    </source>
</evidence>
<dbReference type="GO" id="GO:0006355">
    <property type="term" value="P:regulation of DNA-templated transcription"/>
    <property type="evidence" value="ECO:0007669"/>
    <property type="project" value="InterPro"/>
</dbReference>
<comment type="similarity">
    <text evidence="2">Belongs to the TacA antitoxin family.</text>
</comment>
<sequence length="97" mass="11134">MKYSDMELNKTARIEARVLPEDKQLFRKAATLSGRSSLSDFVIQTLKDAAQKIIKEHKIIELTKTDQDLFVKSLIEDSKPNSRLITAVKHHNKIVKE</sequence>
<evidence type="ECO:0000256" key="1">
    <source>
        <dbReference type="ARBA" id="ARBA00022649"/>
    </source>
</evidence>
<accession>A0A0W0VKW3</accession>
<dbReference type="SUPFAM" id="SSF47598">
    <property type="entry name" value="Ribbon-helix-helix"/>
    <property type="match status" value="1"/>
</dbReference>
<evidence type="ECO:0008006" key="5">
    <source>
        <dbReference type="Google" id="ProtNLM"/>
    </source>
</evidence>
<protein>
    <recommendedName>
        <fullName evidence="5">DUF1778 domain-containing protein</fullName>
    </recommendedName>
</protein>
<dbReference type="PATRIC" id="fig|454.4.peg.1847"/>
<gene>
    <name evidence="3" type="ORF">Lisr_1699</name>
</gene>
<reference evidence="3 4" key="1">
    <citation type="submission" date="2015-11" db="EMBL/GenBank/DDBJ databases">
        <title>Genomic analysis of 38 Legionella species identifies large and diverse effector repertoires.</title>
        <authorList>
            <person name="Burstein D."/>
            <person name="Amaro F."/>
            <person name="Zusman T."/>
            <person name="Lifshitz Z."/>
            <person name="Cohen O."/>
            <person name="Gilbert J.A."/>
            <person name="Pupko T."/>
            <person name="Shuman H.A."/>
            <person name="Segal G."/>
        </authorList>
    </citation>
    <scope>NUCLEOTIDE SEQUENCE [LARGE SCALE GENOMIC DNA]</scope>
    <source>
        <strain evidence="3 4">Bercovier 4</strain>
    </source>
</reference>